<dbReference type="OrthoDB" id="3352408at2759"/>
<evidence type="ECO:0000313" key="2">
    <source>
        <dbReference type="Proteomes" id="UP000015241"/>
    </source>
</evidence>
<dbReference type="AlphaFoldDB" id="S8E0Z7"/>
<sequence length="199" mass="22033">MTGTHPSSLDRLCVLQPFQSDVVSLLHIASIELPPGEISLLPNPRALCTLFNEAIVINSTAFEDEDPDSGELVFVGSKTETALLKFAKELGWADYKQTHEAAEIMQMMPFSSSRKRWASSEILARKCTRYVSVLRAAEGGGAEGARIKTKEMDDLARDNVSRTTIFYANQMLRAIMLYCRVAMSRTPGTMPRIPLNHPG</sequence>
<organism evidence="1 2">
    <name type="scientific">Fomitopsis schrenkii</name>
    <name type="common">Brown rot fungus</name>
    <dbReference type="NCBI Taxonomy" id="2126942"/>
    <lineage>
        <taxon>Eukaryota</taxon>
        <taxon>Fungi</taxon>
        <taxon>Dikarya</taxon>
        <taxon>Basidiomycota</taxon>
        <taxon>Agaricomycotina</taxon>
        <taxon>Agaricomycetes</taxon>
        <taxon>Polyporales</taxon>
        <taxon>Fomitopsis</taxon>
    </lineage>
</organism>
<dbReference type="SUPFAM" id="SSF81660">
    <property type="entry name" value="Metal cation-transporting ATPase, ATP-binding domain N"/>
    <property type="match status" value="1"/>
</dbReference>
<name>S8E0Z7_FOMSC</name>
<protein>
    <submittedName>
        <fullName evidence="1">Uncharacterized protein</fullName>
    </submittedName>
</protein>
<dbReference type="EMBL" id="KE504180">
    <property type="protein sequence ID" value="EPS97088.1"/>
    <property type="molecule type" value="Genomic_DNA"/>
</dbReference>
<proteinExistence type="predicted"/>
<gene>
    <name evidence="1" type="ORF">FOMPIDRAFT_1052776</name>
</gene>
<dbReference type="Proteomes" id="UP000015241">
    <property type="component" value="Unassembled WGS sequence"/>
</dbReference>
<dbReference type="InParanoid" id="S8E0Z7"/>
<dbReference type="HOGENOM" id="CLU_1372248_0_0_1"/>
<dbReference type="InterPro" id="IPR023299">
    <property type="entry name" value="ATPase_P-typ_cyto_dom_N"/>
</dbReference>
<dbReference type="eggNOG" id="KOG0204">
    <property type="taxonomic scope" value="Eukaryota"/>
</dbReference>
<evidence type="ECO:0000313" key="1">
    <source>
        <dbReference type="EMBL" id="EPS97088.1"/>
    </source>
</evidence>
<accession>S8E0Z7</accession>
<keyword evidence="2" id="KW-1185">Reference proteome</keyword>
<dbReference type="GO" id="GO:0000166">
    <property type="term" value="F:nucleotide binding"/>
    <property type="evidence" value="ECO:0007669"/>
    <property type="project" value="InterPro"/>
</dbReference>
<dbReference type="STRING" id="743788.S8E0Z7"/>
<dbReference type="Pfam" id="PF13246">
    <property type="entry name" value="Cation_ATPase"/>
    <property type="match status" value="1"/>
</dbReference>
<dbReference type="Gene3D" id="3.40.1110.10">
    <property type="entry name" value="Calcium-transporting ATPase, cytoplasmic domain N"/>
    <property type="match status" value="1"/>
</dbReference>
<reference evidence="1 2" key="1">
    <citation type="journal article" date="2012" name="Science">
        <title>The Paleozoic origin of enzymatic lignin decomposition reconstructed from 31 fungal genomes.</title>
        <authorList>
            <person name="Floudas D."/>
            <person name="Binder M."/>
            <person name="Riley R."/>
            <person name="Barry K."/>
            <person name="Blanchette R.A."/>
            <person name="Henrissat B."/>
            <person name="Martinez A.T."/>
            <person name="Otillar R."/>
            <person name="Spatafora J.W."/>
            <person name="Yadav J.S."/>
            <person name="Aerts A."/>
            <person name="Benoit I."/>
            <person name="Boyd A."/>
            <person name="Carlson A."/>
            <person name="Copeland A."/>
            <person name="Coutinho P.M."/>
            <person name="de Vries R.P."/>
            <person name="Ferreira P."/>
            <person name="Findley K."/>
            <person name="Foster B."/>
            <person name="Gaskell J."/>
            <person name="Glotzer D."/>
            <person name="Gorecki P."/>
            <person name="Heitman J."/>
            <person name="Hesse C."/>
            <person name="Hori C."/>
            <person name="Igarashi K."/>
            <person name="Jurgens J.A."/>
            <person name="Kallen N."/>
            <person name="Kersten P."/>
            <person name="Kohler A."/>
            <person name="Kuees U."/>
            <person name="Kumar T.K.A."/>
            <person name="Kuo A."/>
            <person name="LaButti K."/>
            <person name="Larrondo L.F."/>
            <person name="Lindquist E."/>
            <person name="Ling A."/>
            <person name="Lombard V."/>
            <person name="Lucas S."/>
            <person name="Lundell T."/>
            <person name="Martin R."/>
            <person name="McLaughlin D.J."/>
            <person name="Morgenstern I."/>
            <person name="Morin E."/>
            <person name="Murat C."/>
            <person name="Nagy L.G."/>
            <person name="Nolan M."/>
            <person name="Ohm R.A."/>
            <person name="Patyshakuliyeva A."/>
            <person name="Rokas A."/>
            <person name="Ruiz-Duenas F.J."/>
            <person name="Sabat G."/>
            <person name="Salamov A."/>
            <person name="Samejima M."/>
            <person name="Schmutz J."/>
            <person name="Slot J.C."/>
            <person name="St John F."/>
            <person name="Stenlid J."/>
            <person name="Sun H."/>
            <person name="Sun S."/>
            <person name="Syed K."/>
            <person name="Tsang A."/>
            <person name="Wiebenga A."/>
            <person name="Young D."/>
            <person name="Pisabarro A."/>
            <person name="Eastwood D.C."/>
            <person name="Martin F."/>
            <person name="Cullen D."/>
            <person name="Grigoriev I.V."/>
            <person name="Hibbett D.S."/>
        </authorList>
    </citation>
    <scope>NUCLEOTIDE SEQUENCE</scope>
    <source>
        <strain evidence="2">FP-58527</strain>
    </source>
</reference>